<dbReference type="Proteomes" id="UP000586305">
    <property type="component" value="Unassembled WGS sequence"/>
</dbReference>
<evidence type="ECO:0000256" key="1">
    <source>
        <dbReference type="ARBA" id="ARBA00004196"/>
    </source>
</evidence>
<dbReference type="AlphaFoldDB" id="A0A849VAV2"/>
<keyword evidence="2 4" id="KW-0732">Signal</keyword>
<proteinExistence type="predicted"/>
<comment type="subcellular location">
    <subcellularLocation>
        <location evidence="1">Cell envelope</location>
    </subcellularLocation>
</comment>
<organism evidence="6 7">
    <name type="scientific">Pseudoalteromonas caenipelagi</name>
    <dbReference type="NCBI Taxonomy" id="2726988"/>
    <lineage>
        <taxon>Bacteria</taxon>
        <taxon>Pseudomonadati</taxon>
        <taxon>Pseudomonadota</taxon>
        <taxon>Gammaproteobacteria</taxon>
        <taxon>Alteromonadales</taxon>
        <taxon>Pseudoalteromonadaceae</taxon>
        <taxon>Pseudoalteromonas</taxon>
    </lineage>
</organism>
<dbReference type="PROSITE" id="PS51257">
    <property type="entry name" value="PROKAR_LIPOPROTEIN"/>
    <property type="match status" value="1"/>
</dbReference>
<dbReference type="EMBL" id="JABBPG010000002">
    <property type="protein sequence ID" value="NOU50105.1"/>
    <property type="molecule type" value="Genomic_DNA"/>
</dbReference>
<feature type="region of interest" description="Disordered" evidence="3">
    <location>
        <begin position="27"/>
        <end position="59"/>
    </location>
</feature>
<dbReference type="Pfam" id="PF09375">
    <property type="entry name" value="Peptidase_M75"/>
    <property type="match status" value="1"/>
</dbReference>
<dbReference type="GO" id="GO:0030313">
    <property type="term" value="C:cell envelope"/>
    <property type="evidence" value="ECO:0007669"/>
    <property type="project" value="UniProtKB-SubCell"/>
</dbReference>
<dbReference type="InterPro" id="IPR034984">
    <property type="entry name" value="Imelysin-like_IPPA"/>
</dbReference>
<evidence type="ECO:0000313" key="7">
    <source>
        <dbReference type="Proteomes" id="UP000586305"/>
    </source>
</evidence>
<name>A0A849VAV2_9GAMM</name>
<evidence type="ECO:0000256" key="3">
    <source>
        <dbReference type="SAM" id="MobiDB-lite"/>
    </source>
</evidence>
<dbReference type="RefSeq" id="WP_171625182.1">
    <property type="nucleotide sequence ID" value="NZ_JABBPG010000002.1"/>
</dbReference>
<protein>
    <submittedName>
        <fullName evidence="6">Imelysin family protein</fullName>
    </submittedName>
</protein>
<feature type="chain" id="PRO_5032775505" evidence="4">
    <location>
        <begin position="24"/>
        <end position="397"/>
    </location>
</feature>
<feature type="signal peptide" evidence="4">
    <location>
        <begin position="1"/>
        <end position="23"/>
    </location>
</feature>
<dbReference type="CDD" id="cd14659">
    <property type="entry name" value="Imelysin-like_IPPA"/>
    <property type="match status" value="1"/>
</dbReference>
<feature type="compositionally biased region" description="Polar residues" evidence="3">
    <location>
        <begin position="50"/>
        <end position="59"/>
    </location>
</feature>
<accession>A0A849VAV2</accession>
<evidence type="ECO:0000256" key="2">
    <source>
        <dbReference type="ARBA" id="ARBA00022729"/>
    </source>
</evidence>
<feature type="compositionally biased region" description="Low complexity" evidence="3">
    <location>
        <begin position="37"/>
        <end position="49"/>
    </location>
</feature>
<evidence type="ECO:0000259" key="5">
    <source>
        <dbReference type="Pfam" id="PF09375"/>
    </source>
</evidence>
<sequence length="397" mass="43781">MLNTNKTAILLACVAIMSATSLSGCGGGSSDAKQVDNNQQNNNQQNNNNTGDNSSTQDKLTAEQGYEKLTTNLVDAVITPTYQHVHEQAIALQAQTIAFCADEQRDQNSLALLQTAWEKTNLAWQQARTIKLGPIAETFHYSRIQFWPISADKLASDVESLLVEQTDFSQGVAALKHQVQGLPAYEYIIYNTDMPLIGSTDFTKRCAYLSSIAENVDTMVINSINAWQADYGNAFKAGNGSFSSKKQALEKLLTIWFEYLEIVRDNKINDPLGLEIPGKIELVESVFSQTSVNNIKANVEALEKLYLGSEGFGFDDYLVQVNQREDVNTEISLHFKAVYDALDTTQYKPMKELIATNEGRAQLRALTTAIANLRSLMSSDFVQITGLAPGFNTNDGD</sequence>
<feature type="domain" description="Imelysin-like" evidence="5">
    <location>
        <begin position="78"/>
        <end position="376"/>
    </location>
</feature>
<keyword evidence="7" id="KW-1185">Reference proteome</keyword>
<reference evidence="6 7" key="1">
    <citation type="submission" date="2020-04" db="EMBL/GenBank/DDBJ databases">
        <title>Pseudoalteromonas caenipelagi sp. nov., isolated from a tidal flat.</title>
        <authorList>
            <person name="Park S."/>
            <person name="Yoon J.-H."/>
        </authorList>
    </citation>
    <scope>NUCLEOTIDE SEQUENCE [LARGE SCALE GENOMIC DNA]</scope>
    <source>
        <strain evidence="6 7">JBTF-M23</strain>
    </source>
</reference>
<dbReference type="Gene3D" id="1.20.1420.20">
    <property type="entry name" value="M75 peptidase, HXXE motif"/>
    <property type="match status" value="1"/>
</dbReference>
<dbReference type="InterPro" id="IPR038352">
    <property type="entry name" value="Imelysin_sf"/>
</dbReference>
<comment type="caution">
    <text evidence="6">The sequence shown here is derived from an EMBL/GenBank/DDBJ whole genome shotgun (WGS) entry which is preliminary data.</text>
</comment>
<gene>
    <name evidence="6" type="ORF">HG263_06070</name>
</gene>
<evidence type="ECO:0000256" key="4">
    <source>
        <dbReference type="SAM" id="SignalP"/>
    </source>
</evidence>
<evidence type="ECO:0000313" key="6">
    <source>
        <dbReference type="EMBL" id="NOU50105.1"/>
    </source>
</evidence>
<dbReference type="InterPro" id="IPR018976">
    <property type="entry name" value="Imelysin-like"/>
</dbReference>